<gene>
    <name evidence="1" type="ORF">DM02DRAFT_614807</name>
</gene>
<accession>A0A2V1DP51</accession>
<evidence type="ECO:0000313" key="1">
    <source>
        <dbReference type="EMBL" id="PVH99735.1"/>
    </source>
</evidence>
<organism evidence="1 2">
    <name type="scientific">Periconia macrospinosa</name>
    <dbReference type="NCBI Taxonomy" id="97972"/>
    <lineage>
        <taxon>Eukaryota</taxon>
        <taxon>Fungi</taxon>
        <taxon>Dikarya</taxon>
        <taxon>Ascomycota</taxon>
        <taxon>Pezizomycotina</taxon>
        <taxon>Dothideomycetes</taxon>
        <taxon>Pleosporomycetidae</taxon>
        <taxon>Pleosporales</taxon>
        <taxon>Massarineae</taxon>
        <taxon>Periconiaceae</taxon>
        <taxon>Periconia</taxon>
    </lineage>
</organism>
<keyword evidence="2" id="KW-1185">Reference proteome</keyword>
<dbReference type="Proteomes" id="UP000244855">
    <property type="component" value="Unassembled WGS sequence"/>
</dbReference>
<protein>
    <submittedName>
        <fullName evidence="1">Uncharacterized protein</fullName>
    </submittedName>
</protein>
<sequence>MPKNRVSVPCSSPMGTTVETHKYRRAAFLAEENSIIQLDESAHYSVASTLIANCIMLFFSAKKVGPPVFASFYGTNTRQNLPISISHPWIPRFRLTLSLANQATEVYIFHQNRRAKFFFLSGEDKTVFTPFLATVSFAFLTFALHAPTITGMTV</sequence>
<evidence type="ECO:0000313" key="2">
    <source>
        <dbReference type="Proteomes" id="UP000244855"/>
    </source>
</evidence>
<reference evidence="1 2" key="1">
    <citation type="journal article" date="2018" name="Sci. Rep.">
        <title>Comparative genomics provides insights into the lifestyle and reveals functional heterogeneity of dark septate endophytic fungi.</title>
        <authorList>
            <person name="Knapp D.G."/>
            <person name="Nemeth J.B."/>
            <person name="Barry K."/>
            <person name="Hainaut M."/>
            <person name="Henrissat B."/>
            <person name="Johnson J."/>
            <person name="Kuo A."/>
            <person name="Lim J.H.P."/>
            <person name="Lipzen A."/>
            <person name="Nolan M."/>
            <person name="Ohm R.A."/>
            <person name="Tamas L."/>
            <person name="Grigoriev I.V."/>
            <person name="Spatafora J.W."/>
            <person name="Nagy L.G."/>
            <person name="Kovacs G.M."/>
        </authorList>
    </citation>
    <scope>NUCLEOTIDE SEQUENCE [LARGE SCALE GENOMIC DNA]</scope>
    <source>
        <strain evidence="1 2">DSE2036</strain>
    </source>
</reference>
<dbReference type="EMBL" id="KZ805386">
    <property type="protein sequence ID" value="PVH99735.1"/>
    <property type="molecule type" value="Genomic_DNA"/>
</dbReference>
<name>A0A2V1DP51_9PLEO</name>
<dbReference type="AlphaFoldDB" id="A0A2V1DP51"/>
<proteinExistence type="predicted"/>